<dbReference type="RefSeq" id="WP_090066907.1">
    <property type="nucleotide sequence ID" value="NZ_FOFT01000007.1"/>
</dbReference>
<evidence type="ECO:0000313" key="4">
    <source>
        <dbReference type="Proteomes" id="UP000199028"/>
    </source>
</evidence>
<dbReference type="OrthoDB" id="3189478at2"/>
<sequence>MDIDWIQQKLEEFIELCEESLELRPMNDCMPALRRREATVRAIMNAMAPSLAERFTLEWMEDNQAPEFEAKAQAERCLGLALDRGEWAIRLAPDSPSLSADKFHPWVWDSAKTLWSSQHFRQAVQAAATSINAKLQQKVGRRDLSDVKLIQDVLSDRAPEPGKPRLRLPGDPTDESIQSRQRGALQLGQGCIWVIRNPASHEDEEWDEQIALERLATLSVFARLVDECNVAAD</sequence>
<organism evidence="3 4">
    <name type="scientific">Lentzea flaviverrucosa</name>
    <dbReference type="NCBI Taxonomy" id="200379"/>
    <lineage>
        <taxon>Bacteria</taxon>
        <taxon>Bacillati</taxon>
        <taxon>Actinomycetota</taxon>
        <taxon>Actinomycetes</taxon>
        <taxon>Pseudonocardiales</taxon>
        <taxon>Pseudonocardiaceae</taxon>
        <taxon>Lentzea</taxon>
    </lineage>
</organism>
<name>A0A1H9SMV8_9PSEU</name>
<dbReference type="EMBL" id="FOFT01000007">
    <property type="protein sequence ID" value="SER86342.1"/>
    <property type="molecule type" value="Genomic_DNA"/>
</dbReference>
<reference evidence="4" key="1">
    <citation type="submission" date="2016-10" db="EMBL/GenBank/DDBJ databases">
        <authorList>
            <person name="Varghese N."/>
            <person name="Submissions S."/>
        </authorList>
    </citation>
    <scope>NUCLEOTIDE SEQUENCE [LARGE SCALE GENOMIC DNA]</scope>
    <source>
        <strain evidence="4">CGMCC 4.578</strain>
    </source>
</reference>
<dbReference type="InterPro" id="IPR012654">
    <property type="entry name" value="CHP02391"/>
</dbReference>
<gene>
    <name evidence="3" type="ORF">SAMN05216195_107137</name>
</gene>
<feature type="domain" description="Conserved hypothetical protein CHP02391" evidence="2">
    <location>
        <begin position="102"/>
        <end position="224"/>
    </location>
</feature>
<evidence type="ECO:0000259" key="2">
    <source>
        <dbReference type="Pfam" id="PF09509"/>
    </source>
</evidence>
<accession>A0A1H9SMV8</accession>
<dbReference type="Proteomes" id="UP000199028">
    <property type="component" value="Unassembled WGS sequence"/>
</dbReference>
<evidence type="ECO:0000313" key="3">
    <source>
        <dbReference type="EMBL" id="SER86342.1"/>
    </source>
</evidence>
<dbReference type="AlphaFoldDB" id="A0A1H9SMV8"/>
<keyword evidence="4" id="KW-1185">Reference proteome</keyword>
<feature type="region of interest" description="Disordered" evidence="1">
    <location>
        <begin position="157"/>
        <end position="180"/>
    </location>
</feature>
<dbReference type="Pfam" id="PF09509">
    <property type="entry name" value="Hypoth_Ymh"/>
    <property type="match status" value="1"/>
</dbReference>
<proteinExistence type="predicted"/>
<protein>
    <recommendedName>
        <fullName evidence="2">Conserved hypothetical protein CHP02391 domain-containing protein</fullName>
    </recommendedName>
</protein>
<evidence type="ECO:0000256" key="1">
    <source>
        <dbReference type="SAM" id="MobiDB-lite"/>
    </source>
</evidence>